<evidence type="ECO:0000256" key="4">
    <source>
        <dbReference type="ARBA" id="ARBA00022806"/>
    </source>
</evidence>
<keyword evidence="3" id="KW-0378">Hydrolase</keyword>
<feature type="domain" description="AAA+ ATPase" evidence="6">
    <location>
        <begin position="225"/>
        <end position="420"/>
    </location>
</feature>
<dbReference type="GO" id="GO:0005524">
    <property type="term" value="F:ATP binding"/>
    <property type="evidence" value="ECO:0007669"/>
    <property type="project" value="UniProtKB-KW"/>
</dbReference>
<reference evidence="7" key="1">
    <citation type="submission" date="2020-10" db="EMBL/GenBank/DDBJ databases">
        <authorList>
            <person name="Kikuchi T."/>
        </authorList>
    </citation>
    <scope>NUCLEOTIDE SEQUENCE</scope>
    <source>
        <strain evidence="7">NKZ352</strain>
    </source>
</reference>
<evidence type="ECO:0000256" key="3">
    <source>
        <dbReference type="ARBA" id="ARBA00022801"/>
    </source>
</evidence>
<dbReference type="SMART" id="SM00382">
    <property type="entry name" value="AAA"/>
    <property type="match status" value="1"/>
</dbReference>
<evidence type="ECO:0000313" key="8">
    <source>
        <dbReference type="Proteomes" id="UP000835052"/>
    </source>
</evidence>
<dbReference type="InterPro" id="IPR041679">
    <property type="entry name" value="DNA2/NAM7-like_C"/>
</dbReference>
<dbReference type="GO" id="GO:0043139">
    <property type="term" value="F:5'-3' DNA helicase activity"/>
    <property type="evidence" value="ECO:0007669"/>
    <property type="project" value="TreeGrafter"/>
</dbReference>
<dbReference type="CDD" id="cd18808">
    <property type="entry name" value="SF1_C_Upf1"/>
    <property type="match status" value="1"/>
</dbReference>
<comment type="caution">
    <text evidence="7">The sequence shown here is derived from an EMBL/GenBank/DDBJ whole genome shotgun (WGS) entry which is preliminary data.</text>
</comment>
<dbReference type="InterPro" id="IPR041677">
    <property type="entry name" value="DNA2/NAM7_AAA_11"/>
</dbReference>
<dbReference type="GO" id="GO:0016787">
    <property type="term" value="F:hydrolase activity"/>
    <property type="evidence" value="ECO:0007669"/>
    <property type="project" value="UniProtKB-KW"/>
</dbReference>
<dbReference type="Pfam" id="PF13087">
    <property type="entry name" value="AAA_12"/>
    <property type="match status" value="1"/>
</dbReference>
<dbReference type="EMBL" id="CAJGYM010000012">
    <property type="protein sequence ID" value="CAD6189766.1"/>
    <property type="molecule type" value="Genomic_DNA"/>
</dbReference>
<dbReference type="InterPro" id="IPR050534">
    <property type="entry name" value="Coronavir_polyprotein_1ab"/>
</dbReference>
<dbReference type="Gene3D" id="3.40.50.300">
    <property type="entry name" value="P-loop containing nucleotide triphosphate hydrolases"/>
    <property type="match status" value="2"/>
</dbReference>
<gene>
    <name evidence="7" type="ORF">CAUJ_LOCUS5685</name>
</gene>
<dbReference type="PANTHER" id="PTHR43788:SF8">
    <property type="entry name" value="DNA-BINDING PROTEIN SMUBP-2"/>
    <property type="match status" value="1"/>
</dbReference>
<dbReference type="SUPFAM" id="SSF52540">
    <property type="entry name" value="P-loop containing nucleoside triphosphate hydrolases"/>
    <property type="match status" value="1"/>
</dbReference>
<evidence type="ECO:0000313" key="7">
    <source>
        <dbReference type="EMBL" id="CAD6189766.1"/>
    </source>
</evidence>
<dbReference type="Pfam" id="PF13086">
    <property type="entry name" value="AAA_11"/>
    <property type="match status" value="2"/>
</dbReference>
<organism evidence="7 8">
    <name type="scientific">Caenorhabditis auriculariae</name>
    <dbReference type="NCBI Taxonomy" id="2777116"/>
    <lineage>
        <taxon>Eukaryota</taxon>
        <taxon>Metazoa</taxon>
        <taxon>Ecdysozoa</taxon>
        <taxon>Nematoda</taxon>
        <taxon>Chromadorea</taxon>
        <taxon>Rhabditida</taxon>
        <taxon>Rhabditina</taxon>
        <taxon>Rhabditomorpha</taxon>
        <taxon>Rhabditoidea</taxon>
        <taxon>Rhabditidae</taxon>
        <taxon>Peloderinae</taxon>
        <taxon>Caenorhabditis</taxon>
    </lineage>
</organism>
<evidence type="ECO:0000256" key="5">
    <source>
        <dbReference type="ARBA" id="ARBA00022840"/>
    </source>
</evidence>
<name>A0A8S1H0I7_9PELO</name>
<protein>
    <recommendedName>
        <fullName evidence="6">AAA+ ATPase domain-containing protein</fullName>
    </recommendedName>
</protein>
<sequence length="663" mass="76147">MLPREDEELDEETQKRVEKYPSIIRKEVKEDVRVYDVVLRQLGAVKIVSNQVHATYGVRLTVGPTHPNKNVTIFSKISKGSHVTLSRSPIKSYGVPLLVQEVNPVDFMLVLQVKKICDQLREYDKTMIYYLHADAHDNLSEYYLRDEPSRNELLKATHNKKKKKKKLSAREKKIRYMAECEDGMGKLIERFNHLTLTKDPKVAELPKSGLNQEQKNAVRMALNPDRRIVCIQGPPGTGKTRTLAELISVAYRDGKKVLVCAPSHVAVKNVRSATINRFEELGFKYNKAFLQIGDYNDLEEMVEKHPSYEKILEMRDRQKEASKRSQIFKIERDIRKLHNRIQMQLAPELRVFFSTLGAGFIMRLKDIWSPDIIILDEASQTTEASVWPVLHCGKRCVLAGDHKQLPAVVRTKQAILEKFNVSLMERLMEENEGNNFILLKTQYRMNSSIMAWSSKIFYNEQLVAHESVENRSLRDVLDKKYHSDRTFGQVVMFNTDLDKEVSFEETRETSCSNPSEAYLVALHAWRLIQCGLNSAIIAIITPYRGQKFTIAGILATFKLNVGVFTIDEFQGQERDVIVFSFVRNNLKTIGFLNDTRRGNVAMTRAKLQLCLVASGRMLEMHEHYQELFKGLKQGGGVLNPNIYFKLLPDRGVLSKNVVSKKNH</sequence>
<keyword evidence="8" id="KW-1185">Reference proteome</keyword>
<dbReference type="AlphaFoldDB" id="A0A8S1H0I7"/>
<keyword evidence="4" id="KW-0347">Helicase</keyword>
<keyword evidence="2" id="KW-0547">Nucleotide-binding</keyword>
<dbReference type="InterPro" id="IPR003593">
    <property type="entry name" value="AAA+_ATPase"/>
</dbReference>
<dbReference type="OrthoDB" id="5805783at2759"/>
<dbReference type="InterPro" id="IPR047187">
    <property type="entry name" value="SF1_C_Upf1"/>
</dbReference>
<dbReference type="Proteomes" id="UP000835052">
    <property type="component" value="Unassembled WGS sequence"/>
</dbReference>
<evidence type="ECO:0000256" key="2">
    <source>
        <dbReference type="ARBA" id="ARBA00022741"/>
    </source>
</evidence>
<evidence type="ECO:0000256" key="1">
    <source>
        <dbReference type="ARBA" id="ARBA00007913"/>
    </source>
</evidence>
<proteinExistence type="inferred from homology"/>
<dbReference type="InterPro" id="IPR027417">
    <property type="entry name" value="P-loop_NTPase"/>
</dbReference>
<dbReference type="PANTHER" id="PTHR43788">
    <property type="entry name" value="DNA2/NAM7 HELICASE FAMILY MEMBER"/>
    <property type="match status" value="1"/>
</dbReference>
<evidence type="ECO:0000259" key="6">
    <source>
        <dbReference type="SMART" id="SM00382"/>
    </source>
</evidence>
<keyword evidence="5" id="KW-0067">ATP-binding</keyword>
<accession>A0A8S1H0I7</accession>
<comment type="similarity">
    <text evidence="1">Belongs to the DNA2/NAM7 helicase family.</text>
</comment>